<gene>
    <name evidence="3" type="ORF">EI77_02253</name>
</gene>
<dbReference type="InterPro" id="IPR052960">
    <property type="entry name" value="GlcN6P_deaminase-like"/>
</dbReference>
<dbReference type="InterPro" id="IPR004547">
    <property type="entry name" value="Glucosamine6P_isomerase"/>
</dbReference>
<sequence length="632" mass="70622">MSSSSSTRSHSEIFEKIPVHVFATPTAAARELAAEVRQLIEYRKAEGRNAVLGLATGSTPVPFYRELIRLHREEGLSFQNVITFNLDEYYGLAPEHPESYARFMAEQLFNHIDIPNENIHIPSGQVPGNQVFVHCREYEEAIEKAGGIDLQILGIGRTGHIGFNEPGSSKESLTRRITLDRITRQDAAGDFRGEQNVPHFAITMGVGTILRGRKLALMAWGENKAGIVARAVEGSVTDTVSASFLQEHPDARFFVDQGAASELVRFKLPWLVGPASWSPAESMRAVCWLSKKLGRPVLKLVDEDYNENGLSDLLSEQGPAYQLNIRIFNRLQNTITGWPGGKPHEDDTYRPERAKPYPKQCLVFSPEPQDAVVAMAGTMERLQDQGNHVYLANLTSGSLRVSDSEADKFAGTLNELAISTDESAAWLPQKAYADEVLRILAEKGEVGEDPELLRRLKALILRGESRDAAQAIHIASSEVSFLDLPFYEKGRYRRFKTTEEDVVAVASLLRQQRPNQIYLTGHSSDPSSVSAMTFSIVMQALQQCMGEDWRSACSIWIYSGKEKPFAPHEIDMAVPMSPTQMERKQRALGRFQQLTSLEVQAPDRDRATARHYDDLGLAQYEAIECFQRWRAA</sequence>
<dbReference type="OrthoDB" id="9791139at2"/>
<evidence type="ECO:0000313" key="3">
    <source>
        <dbReference type="EMBL" id="TDU71134.1"/>
    </source>
</evidence>
<evidence type="ECO:0000256" key="1">
    <source>
        <dbReference type="NCBIfam" id="TIGR00502"/>
    </source>
</evidence>
<dbReference type="Gene3D" id="3.40.50.10320">
    <property type="entry name" value="LmbE-like"/>
    <property type="match status" value="1"/>
</dbReference>
<dbReference type="GO" id="GO:0005975">
    <property type="term" value="P:carbohydrate metabolic process"/>
    <property type="evidence" value="ECO:0007669"/>
    <property type="project" value="InterPro"/>
</dbReference>
<dbReference type="InterPro" id="IPR003737">
    <property type="entry name" value="GlcNAc_PI_deacetylase-related"/>
</dbReference>
<dbReference type="InterPro" id="IPR024078">
    <property type="entry name" value="LmbE-like_dom_sf"/>
</dbReference>
<dbReference type="Proteomes" id="UP000295662">
    <property type="component" value="Unassembled WGS sequence"/>
</dbReference>
<dbReference type="PANTHER" id="PTHR42892:SF1">
    <property type="entry name" value="GLUCOSAMINE-6-PHOSPHATE ISOMERASE"/>
    <property type="match status" value="1"/>
</dbReference>
<accession>A0A4R7RYW0</accession>
<dbReference type="Pfam" id="PF01182">
    <property type="entry name" value="Glucosamine_iso"/>
    <property type="match status" value="1"/>
</dbReference>
<dbReference type="InterPro" id="IPR037171">
    <property type="entry name" value="NagB/RpiA_transferase-like"/>
</dbReference>
<organism evidence="3 4">
    <name type="scientific">Prosthecobacter fusiformis</name>
    <dbReference type="NCBI Taxonomy" id="48464"/>
    <lineage>
        <taxon>Bacteria</taxon>
        <taxon>Pseudomonadati</taxon>
        <taxon>Verrucomicrobiota</taxon>
        <taxon>Verrucomicrobiia</taxon>
        <taxon>Verrucomicrobiales</taxon>
        <taxon>Verrucomicrobiaceae</taxon>
        <taxon>Prosthecobacter</taxon>
    </lineage>
</organism>
<dbReference type="Pfam" id="PF02585">
    <property type="entry name" value="PIG-L"/>
    <property type="match status" value="1"/>
</dbReference>
<dbReference type="AlphaFoldDB" id="A0A4R7RYW0"/>
<dbReference type="SUPFAM" id="SSF100950">
    <property type="entry name" value="NagB/RpiA/CoA transferase-like"/>
    <property type="match status" value="1"/>
</dbReference>
<dbReference type="GO" id="GO:0004342">
    <property type="term" value="F:glucosamine-6-phosphate deaminase activity"/>
    <property type="evidence" value="ECO:0007669"/>
    <property type="project" value="UniProtKB-UniRule"/>
</dbReference>
<dbReference type="InterPro" id="IPR006148">
    <property type="entry name" value="Glc/Gal-6P_isomerase"/>
</dbReference>
<protein>
    <recommendedName>
        <fullName evidence="1">Glucosamine-6-phosphate deaminase</fullName>
        <ecNumber evidence="1">3.5.99.6</ecNumber>
    </recommendedName>
</protein>
<proteinExistence type="predicted"/>
<feature type="domain" description="Glucosamine/galactosamine-6-phosphate isomerase" evidence="2">
    <location>
        <begin position="24"/>
        <end position="245"/>
    </location>
</feature>
<keyword evidence="4" id="KW-1185">Reference proteome</keyword>
<dbReference type="EMBL" id="SOCA01000003">
    <property type="protein sequence ID" value="TDU71134.1"/>
    <property type="molecule type" value="Genomic_DNA"/>
</dbReference>
<dbReference type="NCBIfam" id="TIGR00502">
    <property type="entry name" value="nagB"/>
    <property type="match status" value="1"/>
</dbReference>
<dbReference type="PANTHER" id="PTHR42892">
    <property type="entry name" value="GLUCOSAMINE-6-PHOSPHATE DEAMINASE-LIKE PROTEIN BT_0258-RELATED"/>
    <property type="match status" value="1"/>
</dbReference>
<dbReference type="CDD" id="cd01399">
    <property type="entry name" value="GlcN6P_deaminase"/>
    <property type="match status" value="1"/>
</dbReference>
<dbReference type="Gene3D" id="3.40.50.1360">
    <property type="match status" value="1"/>
</dbReference>
<dbReference type="SUPFAM" id="SSF102588">
    <property type="entry name" value="LmbE-like"/>
    <property type="match status" value="1"/>
</dbReference>
<dbReference type="NCBIfam" id="NF002557">
    <property type="entry name" value="PRK02122.1"/>
    <property type="match status" value="1"/>
</dbReference>
<dbReference type="RefSeq" id="WP_133795317.1">
    <property type="nucleotide sequence ID" value="NZ_SOCA01000003.1"/>
</dbReference>
<evidence type="ECO:0000259" key="2">
    <source>
        <dbReference type="Pfam" id="PF01182"/>
    </source>
</evidence>
<dbReference type="EC" id="3.5.99.6" evidence="1"/>
<name>A0A4R7RYW0_9BACT</name>
<dbReference type="GO" id="GO:0006046">
    <property type="term" value="P:N-acetylglucosamine catabolic process"/>
    <property type="evidence" value="ECO:0007669"/>
    <property type="project" value="UniProtKB-UniRule"/>
</dbReference>
<reference evidence="3 4" key="1">
    <citation type="submission" date="2019-03" db="EMBL/GenBank/DDBJ databases">
        <title>Genomic Encyclopedia of Archaeal and Bacterial Type Strains, Phase II (KMG-II): from individual species to whole genera.</title>
        <authorList>
            <person name="Goeker M."/>
        </authorList>
    </citation>
    <scope>NUCLEOTIDE SEQUENCE [LARGE SCALE GENOMIC DNA]</scope>
    <source>
        <strain evidence="3 4">ATCC 25309</strain>
    </source>
</reference>
<evidence type="ECO:0000313" key="4">
    <source>
        <dbReference type="Proteomes" id="UP000295662"/>
    </source>
</evidence>
<comment type="caution">
    <text evidence="3">The sequence shown here is derived from an EMBL/GenBank/DDBJ whole genome shotgun (WGS) entry which is preliminary data.</text>
</comment>